<keyword evidence="8" id="KW-1185">Reference proteome</keyword>
<evidence type="ECO:0000256" key="6">
    <source>
        <dbReference type="SAM" id="Phobius"/>
    </source>
</evidence>
<comment type="subcellular location">
    <subcellularLocation>
        <location evidence="1">Cell membrane</location>
        <topology evidence="1">Multi-pass membrane protein</topology>
    </subcellularLocation>
</comment>
<dbReference type="AlphaFoldDB" id="A0A839QWP0"/>
<organism evidence="7 8">
    <name type="scientific">Helcobacillus massiliensis</name>
    <dbReference type="NCBI Taxonomy" id="521392"/>
    <lineage>
        <taxon>Bacteria</taxon>
        <taxon>Bacillati</taxon>
        <taxon>Actinomycetota</taxon>
        <taxon>Actinomycetes</taxon>
        <taxon>Micrococcales</taxon>
        <taxon>Dermabacteraceae</taxon>
        <taxon>Helcobacillus</taxon>
    </lineage>
</organism>
<evidence type="ECO:0000256" key="4">
    <source>
        <dbReference type="ARBA" id="ARBA00022989"/>
    </source>
</evidence>
<feature type="transmembrane region" description="Helical" evidence="6">
    <location>
        <begin position="254"/>
        <end position="278"/>
    </location>
</feature>
<sequence>AARFAAGTAAALVWGVLTGYTRGLVPANLQGRALAVTGLGQPIALAGGVPLGSFAASVMAWQWVFVTISIIAAGLVAWIVAVVPDVPGTALRRRTPLMQVVRLPGVRVVLGVTACWILAHNMLYTYAAPLLGQTELRLDVGLAVFGVTSMAGISLVGVVIDRALRLTTLTCIATMGVATAGWLAPQSGVAITVVLVTAWGLSFGGAPVLLQTALADRAGVHTDAAQSVFVTVFNLAVAGGGFVGGLILSAAGPVGIATSSAGLCVVAVMAVSIARWAFPPGRRHDGDSPVGTAECSAHCD</sequence>
<dbReference type="GO" id="GO:0005886">
    <property type="term" value="C:plasma membrane"/>
    <property type="evidence" value="ECO:0007669"/>
    <property type="project" value="UniProtKB-SubCell"/>
</dbReference>
<dbReference type="Pfam" id="PF07690">
    <property type="entry name" value="MFS_1"/>
    <property type="match status" value="1"/>
</dbReference>
<dbReference type="GO" id="GO:0022857">
    <property type="term" value="F:transmembrane transporter activity"/>
    <property type="evidence" value="ECO:0007669"/>
    <property type="project" value="InterPro"/>
</dbReference>
<evidence type="ECO:0000256" key="1">
    <source>
        <dbReference type="ARBA" id="ARBA00004651"/>
    </source>
</evidence>
<feature type="transmembrane region" description="Helical" evidence="6">
    <location>
        <begin position="59"/>
        <end position="83"/>
    </location>
</feature>
<keyword evidence="5 6" id="KW-0472">Membrane</keyword>
<dbReference type="RefSeq" id="WP_183377333.1">
    <property type="nucleotide sequence ID" value="NZ_JACHWP010000024.1"/>
</dbReference>
<dbReference type="InterPro" id="IPR036259">
    <property type="entry name" value="MFS_trans_sf"/>
</dbReference>
<feature type="transmembrane region" description="Helical" evidence="6">
    <location>
        <begin position="190"/>
        <end position="215"/>
    </location>
</feature>
<dbReference type="Proteomes" id="UP000568050">
    <property type="component" value="Unassembled WGS sequence"/>
</dbReference>
<keyword evidence="4 6" id="KW-1133">Transmembrane helix</keyword>
<dbReference type="PANTHER" id="PTHR43124:SF3">
    <property type="entry name" value="CHLORAMPHENICOL EFFLUX PUMP RV0191"/>
    <property type="match status" value="1"/>
</dbReference>
<feature type="transmembrane region" description="Helical" evidence="6">
    <location>
        <begin position="140"/>
        <end position="159"/>
    </location>
</feature>
<evidence type="ECO:0000313" key="8">
    <source>
        <dbReference type="Proteomes" id="UP000568050"/>
    </source>
</evidence>
<keyword evidence="2" id="KW-1003">Cell membrane</keyword>
<dbReference type="InterPro" id="IPR011701">
    <property type="entry name" value="MFS"/>
</dbReference>
<comment type="caution">
    <text evidence="7">The sequence shown here is derived from an EMBL/GenBank/DDBJ whole genome shotgun (WGS) entry which is preliminary data.</text>
</comment>
<evidence type="ECO:0000256" key="3">
    <source>
        <dbReference type="ARBA" id="ARBA00022692"/>
    </source>
</evidence>
<dbReference type="Gene3D" id="1.20.1250.20">
    <property type="entry name" value="MFS general substrate transporter like domains"/>
    <property type="match status" value="1"/>
</dbReference>
<dbReference type="InterPro" id="IPR050189">
    <property type="entry name" value="MFS_Efflux_Transporters"/>
</dbReference>
<evidence type="ECO:0000256" key="5">
    <source>
        <dbReference type="ARBA" id="ARBA00023136"/>
    </source>
</evidence>
<feature type="transmembrane region" description="Helical" evidence="6">
    <location>
        <begin position="104"/>
        <end position="128"/>
    </location>
</feature>
<accession>A0A839QWP0</accession>
<reference evidence="7 8" key="1">
    <citation type="submission" date="2020-08" db="EMBL/GenBank/DDBJ databases">
        <title>Sequencing the genomes of 1000 actinobacteria strains.</title>
        <authorList>
            <person name="Klenk H.-P."/>
        </authorList>
    </citation>
    <scope>NUCLEOTIDE SEQUENCE [LARGE SCALE GENOMIC DNA]</scope>
    <source>
        <strain evidence="7 8">DSM 23040</strain>
    </source>
</reference>
<dbReference type="EMBL" id="JACHWP010000024">
    <property type="protein sequence ID" value="MBB3024058.1"/>
    <property type="molecule type" value="Genomic_DNA"/>
</dbReference>
<feature type="non-terminal residue" evidence="7">
    <location>
        <position position="1"/>
    </location>
</feature>
<keyword evidence="3 6" id="KW-0812">Transmembrane</keyword>
<feature type="transmembrane region" description="Helical" evidence="6">
    <location>
        <begin position="166"/>
        <end position="184"/>
    </location>
</feature>
<protein>
    <submittedName>
        <fullName evidence="7">Putative MFS family arabinose efflux permease</fullName>
    </submittedName>
</protein>
<dbReference type="PANTHER" id="PTHR43124">
    <property type="entry name" value="PURINE EFFLUX PUMP PBUE"/>
    <property type="match status" value="1"/>
</dbReference>
<feature type="transmembrane region" description="Helical" evidence="6">
    <location>
        <begin position="227"/>
        <end position="248"/>
    </location>
</feature>
<proteinExistence type="predicted"/>
<evidence type="ECO:0000313" key="7">
    <source>
        <dbReference type="EMBL" id="MBB3024058.1"/>
    </source>
</evidence>
<name>A0A839QWP0_9MICO</name>
<dbReference type="SUPFAM" id="SSF103473">
    <property type="entry name" value="MFS general substrate transporter"/>
    <property type="match status" value="1"/>
</dbReference>
<evidence type="ECO:0000256" key="2">
    <source>
        <dbReference type="ARBA" id="ARBA00022475"/>
    </source>
</evidence>
<gene>
    <name evidence="7" type="ORF">FHX50_002365</name>
</gene>